<reference evidence="1 2" key="1">
    <citation type="journal article" date="2019" name="Sci. Rep.">
        <title>Orb-weaving spider Araneus ventricosus genome elucidates the spidroin gene catalogue.</title>
        <authorList>
            <person name="Kono N."/>
            <person name="Nakamura H."/>
            <person name="Ohtoshi R."/>
            <person name="Moran D.A.P."/>
            <person name="Shinohara A."/>
            <person name="Yoshida Y."/>
            <person name="Fujiwara M."/>
            <person name="Mori M."/>
            <person name="Tomita M."/>
            <person name="Arakawa K."/>
        </authorList>
    </citation>
    <scope>NUCLEOTIDE SEQUENCE [LARGE SCALE GENOMIC DNA]</scope>
</reference>
<comment type="caution">
    <text evidence="1">The sequence shown here is derived from an EMBL/GenBank/DDBJ whole genome shotgun (WGS) entry which is preliminary data.</text>
</comment>
<gene>
    <name evidence="1" type="ORF">AVEN_254679_1</name>
</gene>
<dbReference type="EMBL" id="BGPR01015860">
    <property type="protein sequence ID" value="GBN70873.1"/>
    <property type="molecule type" value="Genomic_DNA"/>
</dbReference>
<proteinExistence type="predicted"/>
<protein>
    <submittedName>
        <fullName evidence="1">Uncharacterized protein</fullName>
    </submittedName>
</protein>
<accession>A0A4Y2R5E3</accession>
<evidence type="ECO:0000313" key="2">
    <source>
        <dbReference type="Proteomes" id="UP000499080"/>
    </source>
</evidence>
<sequence length="102" mass="12051">MTFGMLFLVPKFANGKSVHLDMRLTNEKCLSVCEQYDSKTLETRWMIFGMLSLVLKFANGKSVHLDMRLTNEKHTELNKLNFTYGFVTRILYVHRILDKIRY</sequence>
<dbReference type="AlphaFoldDB" id="A0A4Y2R5E3"/>
<organism evidence="1 2">
    <name type="scientific">Araneus ventricosus</name>
    <name type="common">Orbweaver spider</name>
    <name type="synonym">Epeira ventricosa</name>
    <dbReference type="NCBI Taxonomy" id="182803"/>
    <lineage>
        <taxon>Eukaryota</taxon>
        <taxon>Metazoa</taxon>
        <taxon>Ecdysozoa</taxon>
        <taxon>Arthropoda</taxon>
        <taxon>Chelicerata</taxon>
        <taxon>Arachnida</taxon>
        <taxon>Araneae</taxon>
        <taxon>Araneomorphae</taxon>
        <taxon>Entelegynae</taxon>
        <taxon>Araneoidea</taxon>
        <taxon>Araneidae</taxon>
        <taxon>Araneus</taxon>
    </lineage>
</organism>
<evidence type="ECO:0000313" key="1">
    <source>
        <dbReference type="EMBL" id="GBN70873.1"/>
    </source>
</evidence>
<keyword evidence="2" id="KW-1185">Reference proteome</keyword>
<dbReference type="Proteomes" id="UP000499080">
    <property type="component" value="Unassembled WGS sequence"/>
</dbReference>
<name>A0A4Y2R5E3_ARAVE</name>